<dbReference type="AlphaFoldDB" id="A0A0P7DU66"/>
<evidence type="ECO:0000313" key="1">
    <source>
        <dbReference type="EMBL" id="KPM84954.1"/>
    </source>
</evidence>
<reference evidence="2 4" key="2">
    <citation type="submission" date="2023-01" db="EMBL/GenBank/DDBJ databases">
        <title>Trichodesmium-associated heterotrophic epibiont bacteria.</title>
        <authorList>
            <person name="Cleveland C.S."/>
            <person name="Webb E.A."/>
        </authorList>
    </citation>
    <scope>NUCLEOTIDE SEQUENCE [LARGE SCALE GENOMIC DNA]</scope>
    <source>
        <strain evidence="2 4">USCH2</strain>
    </source>
</reference>
<dbReference type="STRING" id="570156.AOG27_04085"/>
<dbReference type="EMBL" id="LJTC01000002">
    <property type="protein sequence ID" value="KPM84954.1"/>
    <property type="molecule type" value="Genomic_DNA"/>
</dbReference>
<accession>A0A0P7DU66</accession>
<comment type="caution">
    <text evidence="1">The sequence shown here is derived from an EMBL/GenBank/DDBJ whole genome shotgun (WGS) entry which is preliminary data.</text>
</comment>
<sequence length="93" mass="10789">MKNKFTNEVLADTDDARSGKLSDIQQQLDELQQNGMTPMDIRAVLFNKMLDIYQVPNDHFLRDAETPERIDDPSIALQLQQLGFSKKPRYQLH</sequence>
<reference evidence="1 3" key="1">
    <citation type="submission" date="2015-09" db="EMBL/GenBank/DDBJ databases">
        <title>Draft Genome Sequence of Pseudoalteromonas lipolytica UCD-48B.</title>
        <authorList>
            <person name="Krusor M."/>
            <person name="Coil D.A."/>
            <person name="Lang J.M."/>
            <person name="Eisen J.A."/>
            <person name="Alexiev A."/>
        </authorList>
    </citation>
    <scope>NUCLEOTIDE SEQUENCE [LARGE SCALE GENOMIC DNA]</scope>
    <source>
        <strain evidence="1 3">UCD-48B</strain>
    </source>
</reference>
<dbReference type="Proteomes" id="UP001377972">
    <property type="component" value="Unassembled WGS sequence"/>
</dbReference>
<evidence type="ECO:0000313" key="2">
    <source>
        <dbReference type="EMBL" id="MEJ6497627.1"/>
    </source>
</evidence>
<keyword evidence="4" id="KW-1185">Reference proteome</keyword>
<dbReference type="OrthoDB" id="6297086at2"/>
<proteinExistence type="predicted"/>
<name>A0A0P7DU66_9GAMM</name>
<gene>
    <name evidence="1" type="ORF">AOG27_04085</name>
    <name evidence="2" type="ORF">PQI24_16390</name>
</gene>
<dbReference type="Proteomes" id="UP000050378">
    <property type="component" value="Unassembled WGS sequence"/>
</dbReference>
<organism evidence="1 3">
    <name type="scientific">Pseudoalteromonas lipolytica</name>
    <dbReference type="NCBI Taxonomy" id="570156"/>
    <lineage>
        <taxon>Bacteria</taxon>
        <taxon>Pseudomonadati</taxon>
        <taxon>Pseudomonadota</taxon>
        <taxon>Gammaproteobacteria</taxon>
        <taxon>Alteromonadales</taxon>
        <taxon>Pseudoalteromonadaceae</taxon>
        <taxon>Pseudoalteromonas</taxon>
    </lineage>
</organism>
<dbReference type="RefSeq" id="WP_054551713.1">
    <property type="nucleotide sequence ID" value="NZ_JAQPZS010000018.1"/>
</dbReference>
<dbReference type="EMBL" id="JAQPZS010000018">
    <property type="protein sequence ID" value="MEJ6497627.1"/>
    <property type="molecule type" value="Genomic_DNA"/>
</dbReference>
<evidence type="ECO:0000313" key="3">
    <source>
        <dbReference type="Proteomes" id="UP000050378"/>
    </source>
</evidence>
<evidence type="ECO:0000313" key="4">
    <source>
        <dbReference type="Proteomes" id="UP001377972"/>
    </source>
</evidence>
<protein>
    <submittedName>
        <fullName evidence="1">Uncharacterized protein</fullName>
    </submittedName>
</protein>
<dbReference type="PATRIC" id="fig|570156.3.peg.799"/>